<comment type="caution">
    <text evidence="1">The sequence shown here is derived from an EMBL/GenBank/DDBJ whole genome shotgun (WGS) entry which is preliminary data.</text>
</comment>
<proteinExistence type="predicted"/>
<organism evidence="1 2">
    <name type="scientific">Paenibacillus herberti</name>
    <dbReference type="NCBI Taxonomy" id="1619309"/>
    <lineage>
        <taxon>Bacteria</taxon>
        <taxon>Bacillati</taxon>
        <taxon>Bacillota</taxon>
        <taxon>Bacilli</taxon>
        <taxon>Bacillales</taxon>
        <taxon>Paenibacillaceae</taxon>
        <taxon>Paenibacillus</taxon>
    </lineage>
</organism>
<dbReference type="Proteomes" id="UP000215145">
    <property type="component" value="Unassembled WGS sequence"/>
</dbReference>
<sequence>MLRQLPPKWPSYRTTSEVFDESAGGARYPFHSQSTLLFTFPIDAPAALKLRITTFISLLMLIYS</sequence>
<accession>A0A229P229</accession>
<evidence type="ECO:0000313" key="2">
    <source>
        <dbReference type="Proteomes" id="UP000215145"/>
    </source>
</evidence>
<dbReference type="EMBL" id="NMUQ01000001">
    <property type="protein sequence ID" value="OXM15945.1"/>
    <property type="molecule type" value="Genomic_DNA"/>
</dbReference>
<keyword evidence="2" id="KW-1185">Reference proteome</keyword>
<evidence type="ECO:0000313" key="1">
    <source>
        <dbReference type="EMBL" id="OXM15945.1"/>
    </source>
</evidence>
<protein>
    <submittedName>
        <fullName evidence="1">Uncharacterized protein</fullName>
    </submittedName>
</protein>
<gene>
    <name evidence="1" type="ORF">CGZ75_04355</name>
</gene>
<reference evidence="1 2" key="1">
    <citation type="submission" date="2017-07" db="EMBL/GenBank/DDBJ databases">
        <title>Paenibacillus herberti R33 genome sequencing and assembly.</title>
        <authorList>
            <person name="Su W."/>
        </authorList>
    </citation>
    <scope>NUCLEOTIDE SEQUENCE [LARGE SCALE GENOMIC DNA]</scope>
    <source>
        <strain evidence="1 2">R33</strain>
    </source>
</reference>
<dbReference type="AlphaFoldDB" id="A0A229P229"/>
<name>A0A229P229_9BACL</name>